<proteinExistence type="predicted"/>
<accession>A0A101JCT0</accession>
<protein>
    <recommendedName>
        <fullName evidence="4">Antibiotic biosynthesis monooxygenase</fullName>
    </recommendedName>
</protein>
<reference evidence="2 3" key="1">
    <citation type="submission" date="2015-10" db="EMBL/GenBank/DDBJ databases">
        <authorList>
            <person name="Gilbert D.G."/>
        </authorList>
    </citation>
    <scope>NUCLEOTIDE SEQUENCE [LARGE SCALE GENOMIC DNA]</scope>
    <source>
        <strain evidence="2 3">NRRL B-16712</strain>
    </source>
</reference>
<organism evidence="2 3">
    <name type="scientific">Actinoplanes awajinensis subsp. mycoplanecinus</name>
    <dbReference type="NCBI Taxonomy" id="135947"/>
    <lineage>
        <taxon>Bacteria</taxon>
        <taxon>Bacillati</taxon>
        <taxon>Actinomycetota</taxon>
        <taxon>Actinomycetes</taxon>
        <taxon>Micromonosporales</taxon>
        <taxon>Micromonosporaceae</taxon>
        <taxon>Actinoplanes</taxon>
    </lineage>
</organism>
<feature type="region of interest" description="Disordered" evidence="1">
    <location>
        <begin position="60"/>
        <end position="79"/>
    </location>
</feature>
<evidence type="ECO:0000256" key="1">
    <source>
        <dbReference type="SAM" id="MobiDB-lite"/>
    </source>
</evidence>
<gene>
    <name evidence="2" type="ORF">ADL15_43715</name>
</gene>
<dbReference type="AlphaFoldDB" id="A0A101JCT0"/>
<evidence type="ECO:0000313" key="2">
    <source>
        <dbReference type="EMBL" id="KUL24409.1"/>
    </source>
</evidence>
<comment type="caution">
    <text evidence="2">The sequence shown here is derived from an EMBL/GenBank/DDBJ whole genome shotgun (WGS) entry which is preliminary data.</text>
</comment>
<evidence type="ECO:0008006" key="4">
    <source>
        <dbReference type="Google" id="ProtNLM"/>
    </source>
</evidence>
<name>A0A101JCT0_9ACTN</name>
<dbReference type="Proteomes" id="UP000053244">
    <property type="component" value="Unassembled WGS sequence"/>
</dbReference>
<evidence type="ECO:0000313" key="3">
    <source>
        <dbReference type="Proteomes" id="UP000053244"/>
    </source>
</evidence>
<sequence length="79" mass="8947">MCLDGDQVMFTSLSFFTDMDAVRAFAGDDPDQAVLEEPARRALIRWDDRVTHHEVTVDLRSEAEGAALHEDQQTDTDQH</sequence>
<dbReference type="EMBL" id="LLZH01000321">
    <property type="protein sequence ID" value="KUL24409.1"/>
    <property type="molecule type" value="Genomic_DNA"/>
</dbReference>
<keyword evidence="3" id="KW-1185">Reference proteome</keyword>